<dbReference type="OrthoDB" id="7156875at2"/>
<dbReference type="InterPro" id="IPR018391">
    <property type="entry name" value="PQQ_b-propeller_rpt"/>
</dbReference>
<keyword evidence="2" id="KW-0106">Calcium</keyword>
<name>A0A1M6IKW7_MALRU</name>
<dbReference type="InterPro" id="IPR011047">
    <property type="entry name" value="Quinoprotein_ADH-like_sf"/>
</dbReference>
<dbReference type="SUPFAM" id="SSF50998">
    <property type="entry name" value="Quinoprotein alcohol dehydrogenase-like"/>
    <property type="match status" value="1"/>
</dbReference>
<evidence type="ECO:0000256" key="1">
    <source>
        <dbReference type="ARBA" id="ARBA00022729"/>
    </source>
</evidence>
<evidence type="ECO:0000259" key="3">
    <source>
        <dbReference type="PROSITE" id="PS50234"/>
    </source>
</evidence>
<gene>
    <name evidence="4" type="ORF">SAMN02745165_02148</name>
</gene>
<dbReference type="InterPro" id="IPR002035">
    <property type="entry name" value="VWF_A"/>
</dbReference>
<dbReference type="InterPro" id="IPR036465">
    <property type="entry name" value="vWFA_dom_sf"/>
</dbReference>
<reference evidence="4 5" key="1">
    <citation type="submission" date="2016-11" db="EMBL/GenBank/DDBJ databases">
        <authorList>
            <person name="Jaros S."/>
            <person name="Januszkiewicz K."/>
            <person name="Wedrychowicz H."/>
        </authorList>
    </citation>
    <scope>NUCLEOTIDE SEQUENCE [LARGE SCALE GENOMIC DNA]</scope>
    <source>
        <strain evidence="4 5">DSM 5091</strain>
    </source>
</reference>
<feature type="domain" description="VWFA" evidence="3">
    <location>
        <begin position="258"/>
        <end position="522"/>
    </location>
</feature>
<dbReference type="RefSeq" id="WP_072908731.1">
    <property type="nucleotide sequence ID" value="NZ_FQZT01000007.1"/>
</dbReference>
<dbReference type="GO" id="GO:0007155">
    <property type="term" value="P:cell adhesion"/>
    <property type="evidence" value="ECO:0007669"/>
    <property type="project" value="InterPro"/>
</dbReference>
<proteinExistence type="predicted"/>
<sequence>MKYNPLIIIFGMLLLLPQVGYSAQDSYIGDTAIYGGASVTLQPNVLIVFDTSGSMDDEIDVQVCQPDVDSDGVIDESDNCPTVANATQTDTDNDGIGDLCDDNTTFPDTDGDGVTDDTDNCKVTSNADQADSDGDGIGDACEVGSGGYNKDTDYTAMTSSEFCGDGGGRRDPPWAAEACQRNKVYRCRDDEWDQNGFCSQWDRVENIDYSDIDCNDQEDALSEQGTLVDDVRFDEDGNCDGSRSSRYYATGNWVDWYSLVTIGDAGGGASGSGDDYNSGSTQICSTTQERKNDVAENVVSDLIESTGGVNFGIMRFNSSSGGTFMTVSVDGQNYETTIKNMDEIHTGTTTNREALVDIASNMPASGYTPLGETLYEAMRYFSGGNKYFAGSGSYTSPITASCQPNYIILMTDGMATSDSSVPSLSCGGDDNVDCDGDGRSDDGDDDSLDDVAWYLYNTDLSDFNGTQNVKTYTIGFGLGGGDSDAVDLLQDTADNGQGANAGQGKSYLASSYQELTSALSAIIGEVLDQSSAFVAPVVPTSPENKVYSGQRIYLGFFKPQITGDWYGNLKKFGLDNNGEVLDKNGNEATDANGAFLPESVSYWGTATDAGNVEEGGIGGILNNRVLSTRNIYTYTGTTAALTDSSNALTTSNTALTFADFDVASDVRKDEIINYVYGYDVYGINPSVGREWVMGDILHSKPAIQTYNSYALSSEADPNVNKTVIYVGSNDGQLHAFSDANGSELWSFVPPSVLPNLQNLGNNAIHEYFMDGSPALYVFDYDGDGNIGPGPESGDTDPTGVTDAGANDKVIMVVSMRRGGGIDTLDAATSRGSYYALDVTNPLSPQFLWEIDSTTTGFSELGETWSDAVIGKIRLNGSDKIVAFIGAGYDNNEDLRFGNTQLFPDNTTTATSTILPTADANDVTSSGSSAQVNPKGRGIYVIELATVSYPTISPFLPTVAVNTSPQKLWEYVYDADREDSNLDAYDPGNNPKYSFVATIATLDSDFDGYIDRLYSGDTGGNMWRFDIGDKTSTSAWDATKIFSANPSDVANSDEDPATNGRKIFYRPSIVQEPGYVGVYFGTGDRAHPLNKAVIDRLYAVYDRGNITSARTEEHLVNVTEDNLQSASPGIGVVNSTLLALSSTSNYGWFIKLDLLDGEKVLSNPIVFNKVAYYTTFTANVPSDDPCEQGQLGIGRLYAVDYKTGEAVFNFDLTNDVADEDSYAENENERAIAGGGKILRRSDRVKTIGSGIPSGAVVVVREDGTSSALIGCGGGLCGGETKGGGTAVPIYWMME</sequence>
<evidence type="ECO:0000313" key="4">
    <source>
        <dbReference type="EMBL" id="SHJ35049.1"/>
    </source>
</evidence>
<dbReference type="InterPro" id="IPR003367">
    <property type="entry name" value="Thrombospondin_3-like_rpt"/>
</dbReference>
<accession>A0A1M6IKW7</accession>
<dbReference type="SUPFAM" id="SSF53300">
    <property type="entry name" value="vWA-like"/>
    <property type="match status" value="1"/>
</dbReference>
<evidence type="ECO:0000313" key="5">
    <source>
        <dbReference type="Proteomes" id="UP000184171"/>
    </source>
</evidence>
<dbReference type="STRING" id="1122189.SAMN02745165_02148"/>
<organism evidence="4 5">
    <name type="scientific">Malonomonas rubra DSM 5091</name>
    <dbReference type="NCBI Taxonomy" id="1122189"/>
    <lineage>
        <taxon>Bacteria</taxon>
        <taxon>Pseudomonadati</taxon>
        <taxon>Thermodesulfobacteriota</taxon>
        <taxon>Desulfuromonadia</taxon>
        <taxon>Desulfuromonadales</taxon>
        <taxon>Geopsychrobacteraceae</taxon>
        <taxon>Malonomonas</taxon>
    </lineage>
</organism>
<dbReference type="InterPro" id="IPR028974">
    <property type="entry name" value="TSP_type-3_rpt"/>
</dbReference>
<protein>
    <submittedName>
        <fullName evidence="4">Type IV pilus assembly protein PilY1</fullName>
    </submittedName>
</protein>
<dbReference type="Proteomes" id="UP000184171">
    <property type="component" value="Unassembled WGS sequence"/>
</dbReference>
<dbReference type="Gene3D" id="4.10.1080.10">
    <property type="entry name" value="TSP type-3 repeat"/>
    <property type="match status" value="1"/>
</dbReference>
<dbReference type="SMART" id="SM00564">
    <property type="entry name" value="PQQ"/>
    <property type="match status" value="2"/>
</dbReference>
<dbReference type="SUPFAM" id="SSF103647">
    <property type="entry name" value="TSP type-3 repeat"/>
    <property type="match status" value="1"/>
</dbReference>
<dbReference type="PANTHER" id="PTHR10199">
    <property type="entry name" value="THROMBOSPONDIN"/>
    <property type="match status" value="1"/>
</dbReference>
<dbReference type="EMBL" id="FQZT01000007">
    <property type="protein sequence ID" value="SHJ35049.1"/>
    <property type="molecule type" value="Genomic_DNA"/>
</dbReference>
<evidence type="ECO:0000256" key="2">
    <source>
        <dbReference type="ARBA" id="ARBA00022837"/>
    </source>
</evidence>
<dbReference type="Pfam" id="PF02412">
    <property type="entry name" value="TSP_3"/>
    <property type="match status" value="3"/>
</dbReference>
<dbReference type="GO" id="GO:0005509">
    <property type="term" value="F:calcium ion binding"/>
    <property type="evidence" value="ECO:0007669"/>
    <property type="project" value="InterPro"/>
</dbReference>
<keyword evidence="5" id="KW-1185">Reference proteome</keyword>
<keyword evidence="1" id="KW-0732">Signal</keyword>
<dbReference type="Gene3D" id="3.40.50.410">
    <property type="entry name" value="von Willebrand factor, type A domain"/>
    <property type="match status" value="1"/>
</dbReference>
<dbReference type="PROSITE" id="PS50234">
    <property type="entry name" value="VWFA"/>
    <property type="match status" value="1"/>
</dbReference>